<keyword evidence="2" id="KW-1185">Reference proteome</keyword>
<dbReference type="Proteomes" id="UP000002277">
    <property type="component" value="Chromosome 18"/>
</dbReference>
<organism evidence="1 2">
    <name type="scientific">Pan troglodytes</name>
    <name type="common">Chimpanzee</name>
    <dbReference type="NCBI Taxonomy" id="9598"/>
    <lineage>
        <taxon>Eukaryota</taxon>
        <taxon>Metazoa</taxon>
        <taxon>Chordata</taxon>
        <taxon>Craniata</taxon>
        <taxon>Vertebrata</taxon>
        <taxon>Euteleostomi</taxon>
        <taxon>Mammalia</taxon>
        <taxon>Eutheria</taxon>
        <taxon>Euarchontoglires</taxon>
        <taxon>Primates</taxon>
        <taxon>Haplorrhini</taxon>
        <taxon>Catarrhini</taxon>
        <taxon>Hominidae</taxon>
        <taxon>Pan</taxon>
    </lineage>
</organism>
<name>A0A2I3SYJ8_PANTR</name>
<evidence type="ECO:0000313" key="1">
    <source>
        <dbReference type="Ensembl" id="ENSPTRP00000082069.1"/>
    </source>
</evidence>
<accession>A0A2I3SYJ8</accession>
<dbReference type="InParanoid" id="A0A2I3SYJ8"/>
<dbReference type="Ensembl" id="ENSPTRT00000106477.1">
    <property type="protein sequence ID" value="ENSPTRP00000082069.1"/>
    <property type="gene ID" value="ENSPTRG00000047571.1"/>
</dbReference>
<protein>
    <submittedName>
        <fullName evidence="1">Uncharacterized protein</fullName>
    </submittedName>
</protein>
<dbReference type="EMBL" id="AACZ04062452">
    <property type="status" value="NOT_ANNOTATED_CDS"/>
    <property type="molecule type" value="Genomic_DNA"/>
</dbReference>
<proteinExistence type="predicted"/>
<reference evidence="1 2" key="1">
    <citation type="journal article" date="2005" name="Nature">
        <title>Initial sequence of the chimpanzee genome and comparison with the human genome.</title>
        <authorList>
            <consortium name="Chimpanzee sequencing and analysis consortium"/>
        </authorList>
    </citation>
    <scope>NUCLEOTIDE SEQUENCE [LARGE SCALE GENOMIC DNA]</scope>
</reference>
<dbReference type="AlphaFoldDB" id="A0A2I3SYJ8"/>
<reference evidence="1" key="3">
    <citation type="submission" date="2025-09" db="UniProtKB">
        <authorList>
            <consortium name="Ensembl"/>
        </authorList>
    </citation>
    <scope>IDENTIFICATION</scope>
</reference>
<sequence length="105" mass="12600">MKQERKNGPCLSSCTIKRNIFINYFVNASFLVPPRPAETFLRRKESHLIPFFKCKCFFLRGEIICWLFVFWYNQKIVWDIELREALTVSGVSLIFHRWGVSFYIL</sequence>
<reference evidence="1" key="2">
    <citation type="submission" date="2025-08" db="UniProtKB">
        <authorList>
            <consortium name="Ensembl"/>
        </authorList>
    </citation>
    <scope>IDENTIFICATION</scope>
</reference>
<evidence type="ECO:0000313" key="2">
    <source>
        <dbReference type="Proteomes" id="UP000002277"/>
    </source>
</evidence>
<dbReference type="GeneTree" id="ENSGT00390000011549"/>